<gene>
    <name evidence="1" type="ORF">D9613_009216</name>
</gene>
<name>A0A8H4R5C9_9AGAR</name>
<accession>A0A8H4R5C9</accession>
<reference evidence="1 2" key="1">
    <citation type="submission" date="2019-12" db="EMBL/GenBank/DDBJ databases">
        <authorList>
            <person name="Floudas D."/>
            <person name="Bentzer J."/>
            <person name="Ahren D."/>
            <person name="Johansson T."/>
            <person name="Persson P."/>
            <person name="Tunlid A."/>
        </authorList>
    </citation>
    <scope>NUCLEOTIDE SEQUENCE [LARGE SCALE GENOMIC DNA]</scope>
    <source>
        <strain evidence="1 2">CBS 102.39</strain>
    </source>
</reference>
<dbReference type="SUPFAM" id="SSF52047">
    <property type="entry name" value="RNI-like"/>
    <property type="match status" value="1"/>
</dbReference>
<evidence type="ECO:0000313" key="1">
    <source>
        <dbReference type="EMBL" id="KAF4622614.1"/>
    </source>
</evidence>
<dbReference type="AlphaFoldDB" id="A0A8H4R5C9"/>
<protein>
    <recommendedName>
        <fullName evidence="3">F-box domain-containing protein</fullName>
    </recommendedName>
</protein>
<dbReference type="EMBL" id="JAACJL010000002">
    <property type="protein sequence ID" value="KAF4622614.1"/>
    <property type="molecule type" value="Genomic_DNA"/>
</dbReference>
<organism evidence="1 2">
    <name type="scientific">Agrocybe pediades</name>
    <dbReference type="NCBI Taxonomy" id="84607"/>
    <lineage>
        <taxon>Eukaryota</taxon>
        <taxon>Fungi</taxon>
        <taxon>Dikarya</taxon>
        <taxon>Basidiomycota</taxon>
        <taxon>Agaricomycotina</taxon>
        <taxon>Agaricomycetes</taxon>
        <taxon>Agaricomycetidae</taxon>
        <taxon>Agaricales</taxon>
        <taxon>Agaricineae</taxon>
        <taxon>Strophariaceae</taxon>
        <taxon>Agrocybe</taxon>
    </lineage>
</organism>
<comment type="caution">
    <text evidence="1">The sequence shown here is derived from an EMBL/GenBank/DDBJ whole genome shotgun (WGS) entry which is preliminary data.</text>
</comment>
<dbReference type="Proteomes" id="UP000521872">
    <property type="component" value="Unassembled WGS sequence"/>
</dbReference>
<dbReference type="InterPro" id="IPR032675">
    <property type="entry name" value="LRR_dom_sf"/>
</dbReference>
<keyword evidence="2" id="KW-1185">Reference proteome</keyword>
<evidence type="ECO:0008006" key="3">
    <source>
        <dbReference type="Google" id="ProtNLM"/>
    </source>
</evidence>
<proteinExistence type="predicted"/>
<dbReference type="Gene3D" id="3.80.10.10">
    <property type="entry name" value="Ribonuclease Inhibitor"/>
    <property type="match status" value="1"/>
</dbReference>
<evidence type="ECO:0000313" key="2">
    <source>
        <dbReference type="Proteomes" id="UP000521872"/>
    </source>
</evidence>
<sequence length="470" mass="53003">MPGRATSVSSSARLPMELLSEIFLQCVEDKMDKTNTIDVPLLLSSTCSRWRDAAIDTHRLWSRLSIQLTSATSESLTALVDTWFSRSGECPLTVYVFWEGLQDDSPFQDSHPVLDRLMAHSERWKVMFFYLPFRAFKSFASVRNRLPLLTDLSLGTDDNVSLPSPENQSNMFEFAPRLRSLECINFSPTILRFPWAQLKEIPVVSGSIPDCLDILNRGIHLSKISVIFVEGSFPAWTNTGVLNQYPSVNHHHLTCLTIMTPPWNEVIDLSALFPRLNLPYLESLTICNLHSTFGPEFTSFLSRLPSLKTLHLRKTALPDDQLVEGLKHLSSLTSLIVLSSPGTTRASNAAHIAIASGVVETEPTVTRYLLEALTRNFFSNDAMDGMLLPRLKKLELTVNSTAARELDSFIDMFQSRLRDDEGLARLEQVSLRPCVDLADDFLVRLVELKDFGLDVVVENLDQKQQWVEPF</sequence>